<feature type="compositionally biased region" description="Acidic residues" evidence="1">
    <location>
        <begin position="405"/>
        <end position="419"/>
    </location>
</feature>
<dbReference type="GO" id="GO:0006406">
    <property type="term" value="P:mRNA export from nucleus"/>
    <property type="evidence" value="ECO:0007669"/>
    <property type="project" value="TreeGrafter"/>
</dbReference>
<name>A0AAU9KMI3_9STRA</name>
<reference evidence="3" key="1">
    <citation type="submission" date="2021-11" db="EMBL/GenBank/DDBJ databases">
        <authorList>
            <person name="Islam A."/>
            <person name="Islam S."/>
            <person name="Flora M.S."/>
            <person name="Rahman M."/>
            <person name="Ziaur R.M."/>
            <person name="Epstein J.H."/>
            <person name="Hassan M."/>
            <person name="Klassen M."/>
            <person name="Woodard K."/>
            <person name="Webb A."/>
            <person name="Webby R.J."/>
            <person name="El Zowalaty M.E."/>
        </authorList>
    </citation>
    <scope>NUCLEOTIDE SEQUENCE</scope>
    <source>
        <strain evidence="3">Pbs3</strain>
    </source>
</reference>
<dbReference type="GO" id="GO:0070390">
    <property type="term" value="C:transcription export complex 2"/>
    <property type="evidence" value="ECO:0007669"/>
    <property type="project" value="TreeGrafter"/>
</dbReference>
<dbReference type="Proteomes" id="UP001160483">
    <property type="component" value="Unassembled WGS sequence"/>
</dbReference>
<dbReference type="Pfam" id="PF03399">
    <property type="entry name" value="SAC3_GANP"/>
    <property type="match status" value="1"/>
</dbReference>
<comment type="caution">
    <text evidence="3">The sequence shown here is derived from an EMBL/GenBank/DDBJ whole genome shotgun (WGS) entry which is preliminary data.</text>
</comment>
<feature type="compositionally biased region" description="Basic and acidic residues" evidence="1">
    <location>
        <begin position="420"/>
        <end position="435"/>
    </location>
</feature>
<dbReference type="EMBL" id="CAKKTJ010000095">
    <property type="protein sequence ID" value="CAH0474190.1"/>
    <property type="molecule type" value="Genomic_DNA"/>
</dbReference>
<organism evidence="3 4">
    <name type="scientific">Peronospora belbahrii</name>
    <dbReference type="NCBI Taxonomy" id="622444"/>
    <lineage>
        <taxon>Eukaryota</taxon>
        <taxon>Sar</taxon>
        <taxon>Stramenopiles</taxon>
        <taxon>Oomycota</taxon>
        <taxon>Peronosporomycetes</taxon>
        <taxon>Peronosporales</taxon>
        <taxon>Peronosporaceae</taxon>
        <taxon>Peronospora</taxon>
    </lineage>
</organism>
<dbReference type="AlphaFoldDB" id="A0AAU9KMI3"/>
<feature type="domain" description="SAC3/GANP/THP3 conserved" evidence="2">
    <location>
        <begin position="2"/>
        <end position="287"/>
    </location>
</feature>
<evidence type="ECO:0000313" key="4">
    <source>
        <dbReference type="Proteomes" id="UP001160483"/>
    </source>
</evidence>
<dbReference type="Gene3D" id="1.25.40.990">
    <property type="match status" value="1"/>
</dbReference>
<gene>
    <name evidence="3" type="ORF">PBS003_LOCUS1054</name>
</gene>
<dbReference type="PANTHER" id="PTHR12436:SF3">
    <property type="entry name" value="GERMINAL-CENTER ASSOCIATED NUCLEAR PROTEIN"/>
    <property type="match status" value="1"/>
</dbReference>
<evidence type="ECO:0000313" key="3">
    <source>
        <dbReference type="EMBL" id="CAH0474190.1"/>
    </source>
</evidence>
<dbReference type="GO" id="GO:0005737">
    <property type="term" value="C:cytoplasm"/>
    <property type="evidence" value="ECO:0007669"/>
    <property type="project" value="TreeGrafter"/>
</dbReference>
<evidence type="ECO:0000259" key="2">
    <source>
        <dbReference type="Pfam" id="PF03399"/>
    </source>
</evidence>
<proteinExistence type="predicted"/>
<evidence type="ECO:0000256" key="1">
    <source>
        <dbReference type="SAM" id="MobiDB-lite"/>
    </source>
</evidence>
<dbReference type="InterPro" id="IPR005062">
    <property type="entry name" value="SAC3/GANP/THP3_conserved"/>
</dbReference>
<protein>
    <recommendedName>
        <fullName evidence="2">SAC3/GANP/THP3 conserved domain-containing protein</fullName>
    </recommendedName>
</protein>
<accession>A0AAU9KMI3</accession>
<sequence length="456" mass="52745">MTRVQTHELSRFEQPRANFQGLVAIKKYRRAAAGRDVWNASEFRPPHVLLRTLKHLFTTVLSWPQSGFNCRKCAQLDEFLAVYHFVNDRVRSIRQDFTVQRIEDVSLVTALQQITRFYLVVRLRSVQLFGGSKAQQDWSDRLNDEQLMSALSQLETLYRMHEFVPESDQDDSERKDAEEFIGYDLLLHADEPQHVAWMLRKHSSKLRSLPMVQRALRTCVALQTDDFNAFFIEFHAMTLLEQAASLRHLVKVWTRSLHMMNKSFGKQDRFSLEELARWMNLADPNNTAVSTIIPPPPPQNDAGRVVESWELINEDLADQVVSRSVAKPSSLGFAQFKHSPVHDQLDLNAVEILLCNVALRIEKNSVQLTTTELIMDDGVDESESSDSNGSDWESIVDEKSPSEVQSEEEEDAPSWDELEKEAQAFDRMRSEKRGPDDEDEDQDYRCTSKEKKMRRR</sequence>
<dbReference type="InterPro" id="IPR045107">
    <property type="entry name" value="SAC3/GANP/THP3"/>
</dbReference>
<dbReference type="PANTHER" id="PTHR12436">
    <property type="entry name" value="80 KDA MCM3-ASSOCIATED PROTEIN"/>
    <property type="match status" value="1"/>
</dbReference>
<feature type="region of interest" description="Disordered" evidence="1">
    <location>
        <begin position="377"/>
        <end position="456"/>
    </location>
</feature>